<dbReference type="GO" id="GO:0016168">
    <property type="term" value="F:chlorophyll binding"/>
    <property type="evidence" value="ECO:0007669"/>
    <property type="project" value="UniProtKB-KW"/>
</dbReference>
<comment type="caution">
    <text evidence="6">The sequence shown here is derived from an EMBL/GenBank/DDBJ whole genome shotgun (WGS) entry which is preliminary data.</text>
</comment>
<dbReference type="Proteomes" id="UP000037460">
    <property type="component" value="Unassembled WGS sequence"/>
</dbReference>
<dbReference type="AlphaFoldDB" id="A0A0M0J3A9"/>
<comment type="subcellular location">
    <subcellularLocation>
        <location evidence="1">Plastid</location>
        <location evidence="1">Chloroplast</location>
    </subcellularLocation>
</comment>
<sequence>MLVSYPVSMPRAGAPVMAIHSRELKSPIPGFARPEYLDGTLAGDVGLDPLNLVTKYNSITIPAIVLRETVSAASPEAGYKTLKRVSNKMFATEPITLGANTKNAERALMWMREAEVKHARLAMLAAAGWPLAELWHGGLSNLLGLPYELEVTQGRSLSVLNGGLGEVAPFMLAVALAISVVEVKTLDQVYGLTATGKTMKPDGTIVMKSYVPGDCGFDPLNLYGWYGANIGVMEDMRAKVDPQYQFELIEEARREMETAEIKNGRLAMLGITGFALQEAVWGTPVVDQTPIFFTFFGDVLAPGAFASLGLF</sequence>
<dbReference type="Gene3D" id="1.10.3460.10">
    <property type="entry name" value="Chlorophyll a/b binding protein domain"/>
    <property type="match status" value="1"/>
</dbReference>
<evidence type="ECO:0000313" key="7">
    <source>
        <dbReference type="Proteomes" id="UP000037460"/>
    </source>
</evidence>
<keyword evidence="5" id="KW-0157">Chromophore</keyword>
<dbReference type="InterPro" id="IPR022796">
    <property type="entry name" value="Chloroa_b-bind"/>
</dbReference>
<dbReference type="SUPFAM" id="SSF103511">
    <property type="entry name" value="Chlorophyll a-b binding protein"/>
    <property type="match status" value="1"/>
</dbReference>
<feature type="binding site" evidence="5">
    <location>
        <position position="118"/>
    </location>
    <ligand>
        <name>chlorophyll a</name>
        <dbReference type="ChEBI" id="CHEBI:58416"/>
        <label>1</label>
    </ligand>
</feature>
<feature type="binding site" evidence="5">
    <location>
        <position position="263"/>
    </location>
    <ligand>
        <name>chlorophyll a</name>
        <dbReference type="ChEBI" id="CHEBI:58416"/>
        <label>1</label>
    </ligand>
</feature>
<keyword evidence="4" id="KW-0934">Plastid</keyword>
<feature type="binding site" evidence="5">
    <location>
        <position position="115"/>
    </location>
    <ligand>
        <name>chlorophyll a</name>
        <dbReference type="ChEBI" id="CHEBI:58416"/>
        <label>1</label>
    </ligand>
</feature>
<keyword evidence="7" id="KW-1185">Reference proteome</keyword>
<evidence type="ECO:0000256" key="1">
    <source>
        <dbReference type="ARBA" id="ARBA00004229"/>
    </source>
</evidence>
<reference evidence="7" key="1">
    <citation type="journal article" date="2015" name="PLoS Genet.">
        <title>Genome Sequence and Transcriptome Analyses of Chrysochromulina tobin: Metabolic Tools for Enhanced Algal Fitness in the Prominent Order Prymnesiales (Haptophyceae).</title>
        <authorList>
            <person name="Hovde B.T."/>
            <person name="Deodato C.R."/>
            <person name="Hunsperger H.M."/>
            <person name="Ryken S.A."/>
            <person name="Yost W."/>
            <person name="Jha R.K."/>
            <person name="Patterson J."/>
            <person name="Monnat R.J. Jr."/>
            <person name="Barlow S.B."/>
            <person name="Starkenburg S.R."/>
            <person name="Cattolico R.A."/>
        </authorList>
    </citation>
    <scope>NUCLEOTIDE SEQUENCE</scope>
    <source>
        <strain evidence="7">CCMP291</strain>
    </source>
</reference>
<protein>
    <submittedName>
        <fullName evidence="6">Protein fucoxanthin chlorophyll a c protein</fullName>
    </submittedName>
</protein>
<dbReference type="OrthoDB" id="423598at2759"/>
<accession>A0A0M0J3A9</accession>
<dbReference type="InterPro" id="IPR001344">
    <property type="entry name" value="Chloro_AB-bd_pln"/>
</dbReference>
<feature type="binding site" description="axial binding residue" evidence="5">
    <location>
        <position position="120"/>
    </location>
    <ligand>
        <name>chlorophyll b</name>
        <dbReference type="ChEBI" id="CHEBI:61721"/>
        <label>1</label>
    </ligand>
    <ligandPart>
        <name>Mg</name>
        <dbReference type="ChEBI" id="CHEBI:25107"/>
    </ligandPart>
</feature>
<dbReference type="GO" id="GO:0016020">
    <property type="term" value="C:membrane"/>
    <property type="evidence" value="ECO:0007669"/>
    <property type="project" value="InterPro"/>
</dbReference>
<dbReference type="GO" id="GO:0009507">
    <property type="term" value="C:chloroplast"/>
    <property type="evidence" value="ECO:0007669"/>
    <property type="project" value="UniProtKB-SubCell"/>
</dbReference>
<keyword evidence="3" id="KW-0602">Photosynthesis</keyword>
<feature type="binding site" evidence="5">
    <location>
        <position position="260"/>
    </location>
    <ligand>
        <name>chlorophyll a</name>
        <dbReference type="ChEBI" id="CHEBI:58416"/>
        <label>1</label>
    </ligand>
</feature>
<dbReference type="EMBL" id="JWZX01003394">
    <property type="protein sequence ID" value="KOO21034.1"/>
    <property type="molecule type" value="Genomic_DNA"/>
</dbReference>
<dbReference type="PANTHER" id="PTHR21649">
    <property type="entry name" value="CHLOROPHYLL A/B BINDING PROTEIN"/>
    <property type="match status" value="1"/>
</dbReference>
<evidence type="ECO:0000256" key="2">
    <source>
        <dbReference type="ARBA" id="ARBA00022528"/>
    </source>
</evidence>
<name>A0A0M0J3A9_9EUKA</name>
<keyword evidence="2" id="KW-0150">Chloroplast</keyword>
<evidence type="ECO:0000256" key="5">
    <source>
        <dbReference type="PIRSR" id="PIRSR601344-1"/>
    </source>
</evidence>
<feature type="binding site" evidence="5">
    <location>
        <position position="265"/>
    </location>
    <ligand>
        <name>chlorophyll b</name>
        <dbReference type="ChEBI" id="CHEBI:61721"/>
        <label>5</label>
    </ligand>
</feature>
<gene>
    <name evidence="6" type="ORF">Ctob_001677</name>
</gene>
<keyword evidence="5" id="KW-0148">Chlorophyll</keyword>
<evidence type="ECO:0000256" key="4">
    <source>
        <dbReference type="ARBA" id="ARBA00022640"/>
    </source>
</evidence>
<dbReference type="GO" id="GO:0009765">
    <property type="term" value="P:photosynthesis, light harvesting"/>
    <property type="evidence" value="ECO:0007669"/>
    <property type="project" value="InterPro"/>
</dbReference>
<proteinExistence type="predicted"/>
<evidence type="ECO:0000313" key="6">
    <source>
        <dbReference type="EMBL" id="KOO21034.1"/>
    </source>
</evidence>
<evidence type="ECO:0000256" key="3">
    <source>
        <dbReference type="ARBA" id="ARBA00022531"/>
    </source>
</evidence>
<feature type="binding site" evidence="5">
    <location>
        <position position="277"/>
    </location>
    <ligand>
        <name>chlorophyll a</name>
        <dbReference type="ChEBI" id="CHEBI:58416"/>
        <label>1</label>
    </ligand>
</feature>
<dbReference type="Pfam" id="PF00504">
    <property type="entry name" value="Chloroa_b-bind"/>
    <property type="match status" value="1"/>
</dbReference>
<organism evidence="6 7">
    <name type="scientific">Chrysochromulina tobinii</name>
    <dbReference type="NCBI Taxonomy" id="1460289"/>
    <lineage>
        <taxon>Eukaryota</taxon>
        <taxon>Haptista</taxon>
        <taxon>Haptophyta</taxon>
        <taxon>Prymnesiophyceae</taxon>
        <taxon>Prymnesiales</taxon>
        <taxon>Chrysochromulinaceae</taxon>
        <taxon>Chrysochromulina</taxon>
    </lineage>
</organism>